<dbReference type="PANTHER" id="PTHR33308">
    <property type="entry name" value="PEPTIDOGLYCAN HYDROLASE FLGJ"/>
    <property type="match status" value="1"/>
</dbReference>
<dbReference type="Pfam" id="PF01832">
    <property type="entry name" value="Glucosaminidase"/>
    <property type="match status" value="1"/>
</dbReference>
<feature type="chain" id="PRO_5012374354" description="Peptidase C51 domain-containing protein" evidence="3">
    <location>
        <begin position="28"/>
        <end position="430"/>
    </location>
</feature>
<dbReference type="InterPro" id="IPR051056">
    <property type="entry name" value="Glycosyl_Hydrolase_73"/>
</dbReference>
<dbReference type="GO" id="GO:0004040">
    <property type="term" value="F:amidase activity"/>
    <property type="evidence" value="ECO:0007669"/>
    <property type="project" value="InterPro"/>
</dbReference>
<gene>
    <name evidence="6" type="ORF">A5889_001963</name>
    <name evidence="5" type="ORF">A5889_002643</name>
</gene>
<dbReference type="PANTHER" id="PTHR33308:SF9">
    <property type="entry name" value="PEPTIDOGLYCAN HYDROLASE FLGJ"/>
    <property type="match status" value="1"/>
</dbReference>
<dbReference type="Gene3D" id="4.10.80.30">
    <property type="entry name" value="DNA polymerase, domain 6"/>
    <property type="match status" value="1"/>
</dbReference>
<dbReference type="SUPFAM" id="SSF54001">
    <property type="entry name" value="Cysteine proteinases"/>
    <property type="match status" value="1"/>
</dbReference>
<dbReference type="InterPro" id="IPR002901">
    <property type="entry name" value="MGlyc_endo_b_GlcNAc-like_dom"/>
</dbReference>
<reference evidence="5" key="1">
    <citation type="submission" date="2017-05" db="EMBL/GenBank/DDBJ databases">
        <title>The Genome Sequence of Enterococcus sp. 9D6_DIV0238.</title>
        <authorList>
            <consortium name="The Broad Institute Genomics Platform"/>
            <consortium name="The Broad Institute Genomic Center for Infectious Diseases"/>
            <person name="Earl A."/>
            <person name="Manson A."/>
            <person name="Schwartman J."/>
            <person name="Gilmore M."/>
            <person name="Abouelleil A."/>
            <person name="Cao P."/>
            <person name="Chapman S."/>
            <person name="Cusick C."/>
            <person name="Shea T."/>
            <person name="Young S."/>
            <person name="Neafsey D."/>
            <person name="Nusbaum C."/>
            <person name="Birren B."/>
        </authorList>
    </citation>
    <scope>NUCLEOTIDE SEQUENCE [LARGE SCALE GENOMIC DNA]</scope>
    <source>
        <strain evidence="5">9D6_DIV0238</strain>
    </source>
</reference>
<keyword evidence="7" id="KW-1185">Reference proteome</keyword>
<dbReference type="InterPro" id="IPR038765">
    <property type="entry name" value="Papain-like_cys_pep_sf"/>
</dbReference>
<evidence type="ECO:0000313" key="6">
    <source>
        <dbReference type="EMBL" id="WYJ94450.1"/>
    </source>
</evidence>
<comment type="similarity">
    <text evidence="1">Belongs to the glycosyl hydrolase 73 family.</text>
</comment>
<dbReference type="Gene3D" id="3.90.1720.10">
    <property type="entry name" value="endopeptidase domain like (from Nostoc punctiforme)"/>
    <property type="match status" value="1"/>
</dbReference>
<feature type="signal peptide" evidence="3">
    <location>
        <begin position="1"/>
        <end position="27"/>
    </location>
</feature>
<reference evidence="6" key="3">
    <citation type="submission" date="2024-03" db="EMBL/GenBank/DDBJ databases">
        <title>The Genome Sequence of Enterococcus sp. DIV0238c.</title>
        <authorList>
            <consortium name="The Broad Institute Genomics Platform"/>
            <consortium name="The Broad Institute Microbial Omics Core"/>
            <consortium name="The Broad Institute Genomic Center for Infectious Diseases"/>
            <person name="Earl A."/>
            <person name="Manson A."/>
            <person name="Gilmore M."/>
            <person name="Schwartman J."/>
            <person name="Shea T."/>
            <person name="Abouelleil A."/>
            <person name="Cao P."/>
            <person name="Chapman S."/>
            <person name="Cusick C."/>
            <person name="Young S."/>
            <person name="Neafsey D."/>
            <person name="Nusbaum C."/>
            <person name="Birren B."/>
        </authorList>
    </citation>
    <scope>NUCLEOTIDE SEQUENCE</scope>
    <source>
        <strain evidence="6">9D6_DIV0238</strain>
    </source>
</reference>
<dbReference type="Gene3D" id="1.10.530.10">
    <property type="match status" value="1"/>
</dbReference>
<feature type="domain" description="Peptidase C51" evidence="4">
    <location>
        <begin position="299"/>
        <end position="428"/>
    </location>
</feature>
<dbReference type="OrthoDB" id="977752at2"/>
<dbReference type="AlphaFoldDB" id="A0A200J1C1"/>
<dbReference type="EMBL" id="CP147246">
    <property type="protein sequence ID" value="WYJ94450.1"/>
    <property type="molecule type" value="Genomic_DNA"/>
</dbReference>
<evidence type="ECO:0000259" key="4">
    <source>
        <dbReference type="PROSITE" id="PS50911"/>
    </source>
</evidence>
<evidence type="ECO:0000256" key="2">
    <source>
        <dbReference type="ARBA" id="ARBA00022801"/>
    </source>
</evidence>
<evidence type="ECO:0000256" key="1">
    <source>
        <dbReference type="ARBA" id="ARBA00010266"/>
    </source>
</evidence>
<dbReference type="SMART" id="SM00047">
    <property type="entry name" value="LYZ2"/>
    <property type="match status" value="1"/>
</dbReference>
<dbReference type="PROSITE" id="PS50911">
    <property type="entry name" value="CHAP"/>
    <property type="match status" value="1"/>
</dbReference>
<evidence type="ECO:0000313" key="7">
    <source>
        <dbReference type="Proteomes" id="UP000196151"/>
    </source>
</evidence>
<dbReference type="Proteomes" id="UP000196151">
    <property type="component" value="Chromosome"/>
</dbReference>
<organism evidence="5">
    <name type="scientific">Candidatus Enterococcus dunnyi</name>
    <dbReference type="NCBI Taxonomy" id="1834192"/>
    <lineage>
        <taxon>Bacteria</taxon>
        <taxon>Bacillati</taxon>
        <taxon>Bacillota</taxon>
        <taxon>Bacilli</taxon>
        <taxon>Lactobacillales</taxon>
        <taxon>Enterococcaceae</taxon>
        <taxon>Enterococcus</taxon>
    </lineage>
</organism>
<dbReference type="Pfam" id="PF05257">
    <property type="entry name" value="CHAP"/>
    <property type="match status" value="1"/>
</dbReference>
<name>A0A200J1C1_9ENTE</name>
<keyword evidence="3" id="KW-0732">Signal</keyword>
<protein>
    <recommendedName>
        <fullName evidence="4">Peptidase C51 domain-containing protein</fullName>
    </recommendedName>
</protein>
<dbReference type="EMBL" id="NIBQ01000003">
    <property type="protein sequence ID" value="OUZ30355.1"/>
    <property type="molecule type" value="Genomic_DNA"/>
</dbReference>
<dbReference type="RefSeq" id="WP_087641731.1">
    <property type="nucleotide sequence ID" value="NZ_CP147246.1"/>
</dbReference>
<dbReference type="InterPro" id="IPR007921">
    <property type="entry name" value="CHAP_dom"/>
</dbReference>
<sequence length="430" mass="47189">MNKTMSLLSIALLAFTGAVGSSHVVLASEKTNIEYYPIETTNTDNIKNDLKGVKEDSEVESKEAEIGDLKSQEFADESINKEATISYEEVPSTTSIEQGALIDESTAINNNEEITEEFSETESESTIIFSEVGSIHYEKDEATSTFINSIWEQAQNIGKEYDLFASVMIAQAILESGSGSSQLSQQPYNNLFGIKGDFEGQFVVFPTYEDDGTGNLYQVESNFRQYPSMNESITDYAQLLTNNELYQSTRKSVANTYDNATLALTGTYATDVLYNQKLNGIIEAYNLTQYDNAETSEILGSSSDFKPFDGVNHDVYNSYASGNCTQYVYNRITQLGGDIDLTMGNGQDWGITGKERGFEVTNTPRAGSAVSFSAGFLGADEVYGHVAFVEQVNEDGSISISEMNVLGLGIVSTRIIPVDYVSMLTYITPK</sequence>
<proteinExistence type="inferred from homology"/>
<evidence type="ECO:0000256" key="3">
    <source>
        <dbReference type="SAM" id="SignalP"/>
    </source>
</evidence>
<keyword evidence="2" id="KW-0378">Hydrolase</keyword>
<accession>A0A200J1C1</accession>
<evidence type="ECO:0000313" key="5">
    <source>
        <dbReference type="EMBL" id="OUZ30355.1"/>
    </source>
</evidence>
<reference evidence="6" key="2">
    <citation type="submission" date="2017-05" db="EMBL/GenBank/DDBJ databases">
        <authorList>
            <consortium name="The Broad Institute Genomics Platform"/>
            <consortium name="The Broad Institute Genomic Center for Infectious Diseases"/>
            <person name="Earl A."/>
            <person name="Manson A."/>
            <person name="Schwartman J."/>
            <person name="Gilmore M."/>
            <person name="Abouelleil A."/>
            <person name="Cao P."/>
            <person name="Chapman S."/>
            <person name="Cusick C."/>
            <person name="Shea T."/>
            <person name="Young S."/>
            <person name="Neafsey D."/>
            <person name="Nusbaum C."/>
            <person name="Birren B."/>
        </authorList>
    </citation>
    <scope>NUCLEOTIDE SEQUENCE</scope>
    <source>
        <strain evidence="6">9D6_DIV0238</strain>
    </source>
</reference>